<dbReference type="EMBL" id="JANBTW010000011">
    <property type="protein sequence ID" value="KAJ2679490.1"/>
    <property type="molecule type" value="Genomic_DNA"/>
</dbReference>
<keyword evidence="8" id="KW-0539">Nucleus</keyword>
<evidence type="ECO:0000256" key="2">
    <source>
        <dbReference type="ARBA" id="ARBA00004584"/>
    </source>
</evidence>
<evidence type="ECO:0000256" key="5">
    <source>
        <dbReference type="ARBA" id="ARBA00022723"/>
    </source>
</evidence>
<feature type="region of interest" description="Disordered" evidence="11">
    <location>
        <begin position="179"/>
        <end position="219"/>
    </location>
</feature>
<organism evidence="13 14">
    <name type="scientific">Coemansia spiralis</name>
    <dbReference type="NCBI Taxonomy" id="417178"/>
    <lineage>
        <taxon>Eukaryota</taxon>
        <taxon>Fungi</taxon>
        <taxon>Fungi incertae sedis</taxon>
        <taxon>Zoopagomycota</taxon>
        <taxon>Kickxellomycotina</taxon>
        <taxon>Kickxellomycetes</taxon>
        <taxon>Kickxellales</taxon>
        <taxon>Kickxellaceae</taxon>
        <taxon>Coemansia</taxon>
    </lineage>
</organism>
<keyword evidence="4" id="KW-0132">Cell division</keyword>
<dbReference type="OrthoDB" id="74210at2759"/>
<dbReference type="PROSITE" id="PS51793">
    <property type="entry name" value="MIS18"/>
    <property type="match status" value="1"/>
</dbReference>
<dbReference type="GO" id="GO:0005634">
    <property type="term" value="C:nucleus"/>
    <property type="evidence" value="ECO:0007669"/>
    <property type="project" value="UniProtKB-SubCell"/>
</dbReference>
<name>A0A9W8KZG0_9FUNG</name>
<reference evidence="13" key="1">
    <citation type="submission" date="2022-07" db="EMBL/GenBank/DDBJ databases">
        <title>Phylogenomic reconstructions and comparative analyses of Kickxellomycotina fungi.</title>
        <authorList>
            <person name="Reynolds N.K."/>
            <person name="Stajich J.E."/>
            <person name="Barry K."/>
            <person name="Grigoriev I.V."/>
            <person name="Crous P."/>
            <person name="Smith M.E."/>
        </authorList>
    </citation>
    <scope>NUCLEOTIDE SEQUENCE</scope>
    <source>
        <strain evidence="13">NRRL 3115</strain>
    </source>
</reference>
<evidence type="ECO:0000313" key="13">
    <source>
        <dbReference type="EMBL" id="KAJ2679490.1"/>
    </source>
</evidence>
<dbReference type="GO" id="GO:0051301">
    <property type="term" value="P:cell division"/>
    <property type="evidence" value="ECO:0007669"/>
    <property type="project" value="UniProtKB-KW"/>
</dbReference>
<gene>
    <name evidence="13" type="primary">MIS18A</name>
    <name evidence="13" type="ORF">GGI25_001413</name>
</gene>
<sequence length="219" mass="24341">MDRLRNDYQESYEMNGDMSARDTDDAINGPIVFSCSKCRTILGDTFAYVASLPERNYFGLQAVPDSVVCSKTRKMSSDRSEEGSVYHELSCGECNAIIGRKYVTTTEDMDSVRNAYALDIQKVITYELGKCLSNRPANSDVPPPEFYTSVAFHEDLVMVKSNVTAIAAKLQKLEQAFLRAPQTTTSPRSASSSGNKKRSSAHGLNPEIYQIDSSKRFSR</sequence>
<dbReference type="InterPro" id="IPR004910">
    <property type="entry name" value="Yippee/Mis18/Cereblon"/>
</dbReference>
<dbReference type="GO" id="GO:0000775">
    <property type="term" value="C:chromosome, centromeric region"/>
    <property type="evidence" value="ECO:0007669"/>
    <property type="project" value="UniProtKB-SubCell"/>
</dbReference>
<evidence type="ECO:0000256" key="4">
    <source>
        <dbReference type="ARBA" id="ARBA00022618"/>
    </source>
</evidence>
<dbReference type="PANTHER" id="PTHR16431">
    <property type="entry name" value="NEUROGENIC PROTEIN MASTERMIND"/>
    <property type="match status" value="1"/>
</dbReference>
<comment type="subcellular location">
    <subcellularLocation>
        <location evidence="2">Chromosome</location>
        <location evidence="2">Centromere</location>
    </subcellularLocation>
    <subcellularLocation>
        <location evidence="1">Nucleus</location>
    </subcellularLocation>
</comment>
<dbReference type="InterPro" id="IPR034752">
    <property type="entry name" value="Mis18"/>
</dbReference>
<dbReference type="GO" id="GO:0046872">
    <property type="term" value="F:metal ion binding"/>
    <property type="evidence" value="ECO:0007669"/>
    <property type="project" value="UniProtKB-KW"/>
</dbReference>
<keyword evidence="10" id="KW-0137">Centromere</keyword>
<evidence type="ECO:0000256" key="6">
    <source>
        <dbReference type="ARBA" id="ARBA00022776"/>
    </source>
</evidence>
<evidence type="ECO:0000256" key="7">
    <source>
        <dbReference type="ARBA" id="ARBA00022833"/>
    </source>
</evidence>
<evidence type="ECO:0000256" key="1">
    <source>
        <dbReference type="ARBA" id="ARBA00004123"/>
    </source>
</evidence>
<feature type="domain" description="Mis18" evidence="12">
    <location>
        <begin position="30"/>
        <end position="128"/>
    </location>
</feature>
<dbReference type="AlphaFoldDB" id="A0A9W8KZG0"/>
<accession>A0A9W8KZG0</accession>
<evidence type="ECO:0000259" key="12">
    <source>
        <dbReference type="PROSITE" id="PS51793"/>
    </source>
</evidence>
<protein>
    <submittedName>
        <fullName evidence="13">Protein Mis18-alpha</fullName>
    </submittedName>
</protein>
<comment type="caution">
    <text evidence="13">The sequence shown here is derived from an EMBL/GenBank/DDBJ whole genome shotgun (WGS) entry which is preliminary data.</text>
</comment>
<keyword evidence="7" id="KW-0862">Zinc</keyword>
<keyword evidence="9" id="KW-0131">Cell cycle</keyword>
<evidence type="ECO:0000256" key="9">
    <source>
        <dbReference type="ARBA" id="ARBA00023306"/>
    </source>
</evidence>
<dbReference type="PANTHER" id="PTHR16431:SF1">
    <property type="entry name" value="NEUROGENIC PROTEIN MASTERMIND"/>
    <property type="match status" value="1"/>
</dbReference>
<evidence type="ECO:0000313" key="14">
    <source>
        <dbReference type="Proteomes" id="UP001151518"/>
    </source>
</evidence>
<dbReference type="GO" id="GO:0034080">
    <property type="term" value="P:CENP-A containing chromatin assembly"/>
    <property type="evidence" value="ECO:0007669"/>
    <property type="project" value="TreeGrafter"/>
</dbReference>
<proteinExistence type="predicted"/>
<keyword evidence="6" id="KW-0498">Mitosis</keyword>
<dbReference type="Pfam" id="PF03226">
    <property type="entry name" value="Yippee-Mis18"/>
    <property type="match status" value="1"/>
</dbReference>
<evidence type="ECO:0000256" key="3">
    <source>
        <dbReference type="ARBA" id="ARBA00022454"/>
    </source>
</evidence>
<keyword evidence="5" id="KW-0479">Metal-binding</keyword>
<evidence type="ECO:0000256" key="8">
    <source>
        <dbReference type="ARBA" id="ARBA00023242"/>
    </source>
</evidence>
<dbReference type="GO" id="GO:0000785">
    <property type="term" value="C:chromatin"/>
    <property type="evidence" value="ECO:0007669"/>
    <property type="project" value="TreeGrafter"/>
</dbReference>
<evidence type="ECO:0000256" key="11">
    <source>
        <dbReference type="SAM" id="MobiDB-lite"/>
    </source>
</evidence>
<dbReference type="GO" id="GO:0007059">
    <property type="term" value="P:chromosome segregation"/>
    <property type="evidence" value="ECO:0007669"/>
    <property type="project" value="TreeGrafter"/>
</dbReference>
<dbReference type="Proteomes" id="UP001151518">
    <property type="component" value="Unassembled WGS sequence"/>
</dbReference>
<evidence type="ECO:0000256" key="10">
    <source>
        <dbReference type="ARBA" id="ARBA00023328"/>
    </source>
</evidence>
<keyword evidence="3" id="KW-0158">Chromosome</keyword>